<dbReference type="GO" id="GO:0000139">
    <property type="term" value="C:Golgi membrane"/>
    <property type="evidence" value="ECO:0007669"/>
    <property type="project" value="UniProtKB-SubCell"/>
</dbReference>
<evidence type="ECO:0000256" key="9">
    <source>
        <dbReference type="SAM" id="Phobius"/>
    </source>
</evidence>
<dbReference type="Proteomes" id="UP000663881">
    <property type="component" value="Unassembled WGS sequence"/>
</dbReference>
<organism evidence="10 14">
    <name type="scientific">Adineta steineri</name>
    <dbReference type="NCBI Taxonomy" id="433720"/>
    <lineage>
        <taxon>Eukaryota</taxon>
        <taxon>Metazoa</taxon>
        <taxon>Spiralia</taxon>
        <taxon>Gnathifera</taxon>
        <taxon>Rotifera</taxon>
        <taxon>Eurotatoria</taxon>
        <taxon>Bdelloidea</taxon>
        <taxon>Adinetida</taxon>
        <taxon>Adinetidae</taxon>
        <taxon>Adineta</taxon>
    </lineage>
</organism>
<dbReference type="Proteomes" id="UP000663891">
    <property type="component" value="Unassembled WGS sequence"/>
</dbReference>
<feature type="transmembrane region" description="Helical" evidence="9">
    <location>
        <begin position="12"/>
        <end position="35"/>
    </location>
</feature>
<dbReference type="PANTHER" id="PTHR12952">
    <property type="entry name" value="SYS1"/>
    <property type="match status" value="1"/>
</dbReference>
<reference evidence="10" key="1">
    <citation type="submission" date="2021-02" db="EMBL/GenBank/DDBJ databases">
        <authorList>
            <person name="Nowell W R."/>
        </authorList>
    </citation>
    <scope>NUCLEOTIDE SEQUENCE</scope>
</reference>
<evidence type="ECO:0000256" key="8">
    <source>
        <dbReference type="ARBA" id="ARBA00023136"/>
    </source>
</evidence>
<dbReference type="EMBL" id="CAJNON010000223">
    <property type="protein sequence ID" value="CAF1118323.1"/>
    <property type="molecule type" value="Genomic_DNA"/>
</dbReference>
<dbReference type="GO" id="GO:0034067">
    <property type="term" value="P:protein localization to Golgi apparatus"/>
    <property type="evidence" value="ECO:0007669"/>
    <property type="project" value="TreeGrafter"/>
</dbReference>
<evidence type="ECO:0000256" key="2">
    <source>
        <dbReference type="ARBA" id="ARBA00008160"/>
    </source>
</evidence>
<evidence type="ECO:0000313" key="12">
    <source>
        <dbReference type="EMBL" id="CAF3525044.1"/>
    </source>
</evidence>
<evidence type="ECO:0000256" key="5">
    <source>
        <dbReference type="ARBA" id="ARBA00022927"/>
    </source>
</evidence>
<evidence type="ECO:0000313" key="14">
    <source>
        <dbReference type="Proteomes" id="UP000663860"/>
    </source>
</evidence>
<dbReference type="Pfam" id="PF09801">
    <property type="entry name" value="SYS1"/>
    <property type="match status" value="1"/>
</dbReference>
<dbReference type="GO" id="GO:0005802">
    <property type="term" value="C:trans-Golgi network"/>
    <property type="evidence" value="ECO:0007669"/>
    <property type="project" value="TreeGrafter"/>
</dbReference>
<dbReference type="GO" id="GO:0043001">
    <property type="term" value="P:Golgi to plasma membrane protein transport"/>
    <property type="evidence" value="ECO:0007669"/>
    <property type="project" value="TreeGrafter"/>
</dbReference>
<dbReference type="Proteomes" id="UP000663860">
    <property type="component" value="Unassembled WGS sequence"/>
</dbReference>
<gene>
    <name evidence="10" type="ORF">IZO911_LOCUS23571</name>
    <name evidence="12" type="ORF">KXQ929_LOCUS1367</name>
    <name evidence="13" type="ORF">OKA104_LOCUS7829</name>
    <name evidence="11" type="ORF">VCS650_LOCUS21043</name>
</gene>
<protein>
    <recommendedName>
        <fullName evidence="15">Protein SYS1 homolog</fullName>
    </recommendedName>
</protein>
<sequence length="153" mass="18053">MSGFRSQKWDPWLIISQIIAVQALYYFGLGLWLFLVGSTFQQKPTLDYLFSYKILQLSSWNERLLTSVFLLNALTSGFAIVSIVGRYKQCLDFSLTIHFYHFIICWMYNNQHPNIFSWYVIQFLSIVIMTIFSEHFSKKNELRNIPLSSRADL</sequence>
<dbReference type="GO" id="GO:0005829">
    <property type="term" value="C:cytosol"/>
    <property type="evidence" value="ECO:0007669"/>
    <property type="project" value="GOC"/>
</dbReference>
<feature type="transmembrane region" description="Helical" evidence="9">
    <location>
        <begin position="115"/>
        <end position="133"/>
    </location>
</feature>
<keyword evidence="5" id="KW-0653">Protein transport</keyword>
<name>A0A814PTK3_9BILA</name>
<dbReference type="AlphaFoldDB" id="A0A814PTK3"/>
<comment type="caution">
    <text evidence="10">The sequence shown here is derived from an EMBL/GenBank/DDBJ whole genome shotgun (WGS) entry which is preliminary data.</text>
</comment>
<dbReference type="PANTHER" id="PTHR12952:SF0">
    <property type="entry name" value="PROTEIN SYS1 HOMOLOG"/>
    <property type="match status" value="1"/>
</dbReference>
<keyword evidence="6 9" id="KW-1133">Transmembrane helix</keyword>
<evidence type="ECO:0000313" key="13">
    <source>
        <dbReference type="EMBL" id="CAF3625129.1"/>
    </source>
</evidence>
<evidence type="ECO:0000256" key="3">
    <source>
        <dbReference type="ARBA" id="ARBA00022448"/>
    </source>
</evidence>
<evidence type="ECO:0000313" key="11">
    <source>
        <dbReference type="EMBL" id="CAF1118323.1"/>
    </source>
</evidence>
<evidence type="ECO:0000256" key="4">
    <source>
        <dbReference type="ARBA" id="ARBA00022692"/>
    </source>
</evidence>
<keyword evidence="7" id="KW-0333">Golgi apparatus</keyword>
<dbReference type="OrthoDB" id="542931at2759"/>
<evidence type="ECO:0008006" key="15">
    <source>
        <dbReference type="Google" id="ProtNLM"/>
    </source>
</evidence>
<dbReference type="EMBL" id="CAJNOE010000274">
    <property type="protein sequence ID" value="CAF1110724.1"/>
    <property type="molecule type" value="Genomic_DNA"/>
</dbReference>
<evidence type="ECO:0000256" key="1">
    <source>
        <dbReference type="ARBA" id="ARBA00004653"/>
    </source>
</evidence>
<evidence type="ECO:0000313" key="10">
    <source>
        <dbReference type="EMBL" id="CAF1110724.1"/>
    </source>
</evidence>
<keyword evidence="8 9" id="KW-0472">Membrane</keyword>
<accession>A0A814PTK3</accession>
<feature type="transmembrane region" description="Helical" evidence="9">
    <location>
        <begin position="64"/>
        <end position="84"/>
    </location>
</feature>
<evidence type="ECO:0000256" key="7">
    <source>
        <dbReference type="ARBA" id="ARBA00023034"/>
    </source>
</evidence>
<comment type="similarity">
    <text evidence="2">Belongs to the SYS1 family.</text>
</comment>
<comment type="subcellular location">
    <subcellularLocation>
        <location evidence="1">Golgi apparatus membrane</location>
        <topology evidence="1">Multi-pass membrane protein</topology>
    </subcellularLocation>
</comment>
<keyword evidence="3" id="KW-0813">Transport</keyword>
<dbReference type="GO" id="GO:0006895">
    <property type="term" value="P:Golgi to endosome transport"/>
    <property type="evidence" value="ECO:0007669"/>
    <property type="project" value="TreeGrafter"/>
</dbReference>
<dbReference type="Proteomes" id="UP000663868">
    <property type="component" value="Unassembled WGS sequence"/>
</dbReference>
<keyword evidence="4 9" id="KW-0812">Transmembrane</keyword>
<dbReference type="EMBL" id="CAJOBB010000038">
    <property type="protein sequence ID" value="CAF3525044.1"/>
    <property type="molecule type" value="Genomic_DNA"/>
</dbReference>
<proteinExistence type="inferred from homology"/>
<evidence type="ECO:0000256" key="6">
    <source>
        <dbReference type="ARBA" id="ARBA00022989"/>
    </source>
</evidence>
<dbReference type="EMBL" id="CAJOAY010000308">
    <property type="protein sequence ID" value="CAF3625129.1"/>
    <property type="molecule type" value="Genomic_DNA"/>
</dbReference>
<dbReference type="InterPro" id="IPR019185">
    <property type="entry name" value="Integral_membrane_SYS1-rel"/>
</dbReference>